<dbReference type="InterPro" id="IPR011051">
    <property type="entry name" value="RmlC_Cupin_sf"/>
</dbReference>
<accession>A0A255DGR3</accession>
<proteinExistence type="predicted"/>
<dbReference type="EMBL" id="NOZR01000012">
    <property type="protein sequence ID" value="OYN78454.1"/>
    <property type="molecule type" value="Genomic_DNA"/>
</dbReference>
<dbReference type="InterPro" id="IPR014710">
    <property type="entry name" value="RmlC-like_jellyroll"/>
</dbReference>
<evidence type="ECO:0000313" key="3">
    <source>
        <dbReference type="Proteomes" id="UP000216063"/>
    </source>
</evidence>
<organism evidence="2 3">
    <name type="scientific">Mycolicibacterium sphagni</name>
    <dbReference type="NCBI Taxonomy" id="1786"/>
    <lineage>
        <taxon>Bacteria</taxon>
        <taxon>Bacillati</taxon>
        <taxon>Actinomycetota</taxon>
        <taxon>Actinomycetes</taxon>
        <taxon>Mycobacteriales</taxon>
        <taxon>Mycobacteriaceae</taxon>
        <taxon>Mycolicibacterium</taxon>
    </lineage>
</organism>
<dbReference type="Proteomes" id="UP000216063">
    <property type="component" value="Unassembled WGS sequence"/>
</dbReference>
<dbReference type="Gene3D" id="2.60.120.10">
    <property type="entry name" value="Jelly Rolls"/>
    <property type="match status" value="1"/>
</dbReference>
<comment type="caution">
    <text evidence="2">The sequence shown here is derived from an EMBL/GenBank/DDBJ whole genome shotgun (WGS) entry which is preliminary data.</text>
</comment>
<dbReference type="AlphaFoldDB" id="A0A255DGR3"/>
<evidence type="ECO:0000313" key="2">
    <source>
        <dbReference type="EMBL" id="OYN78454.1"/>
    </source>
</evidence>
<protein>
    <recommendedName>
        <fullName evidence="1">Cupin type-2 domain-containing protein</fullName>
    </recommendedName>
</protein>
<dbReference type="PANTHER" id="PTHR36440:SF1">
    <property type="entry name" value="PUTATIVE (AFU_ORTHOLOGUE AFUA_8G07350)-RELATED"/>
    <property type="match status" value="1"/>
</dbReference>
<name>A0A255DGR3_9MYCO</name>
<dbReference type="InterPro" id="IPR013096">
    <property type="entry name" value="Cupin_2"/>
</dbReference>
<gene>
    <name evidence="2" type="ORF">CG716_15745</name>
</gene>
<dbReference type="PANTHER" id="PTHR36440">
    <property type="entry name" value="PUTATIVE (AFU_ORTHOLOGUE AFUA_8G07350)-RELATED"/>
    <property type="match status" value="1"/>
</dbReference>
<dbReference type="InterPro" id="IPR053146">
    <property type="entry name" value="QDO-like"/>
</dbReference>
<dbReference type="OrthoDB" id="9791637at2"/>
<sequence length="205" mass="23012">MLVVRSAPQSRPYRRSPPRIDLATNQSRRKKFAMTTIHTSDPFISTPQDSTAYWLLDILWVVHATGEQTQGRYSLIEQWMPQDAFAPPHVHPHADESFWVMEGELTVEVGGKTLVLGPGSLGHVPRNHVHSFKVTGNSVCHILNYYTPAGFEQAVIGSARPAERREMPPRGLDAPDSPQVARFFNNYWAAQADLPWALLTFDPAN</sequence>
<dbReference type="SUPFAM" id="SSF51182">
    <property type="entry name" value="RmlC-like cupins"/>
    <property type="match status" value="1"/>
</dbReference>
<feature type="domain" description="Cupin type-2" evidence="1">
    <location>
        <begin position="80"/>
        <end position="144"/>
    </location>
</feature>
<dbReference type="Pfam" id="PF07883">
    <property type="entry name" value="Cupin_2"/>
    <property type="match status" value="1"/>
</dbReference>
<keyword evidence="3" id="KW-1185">Reference proteome</keyword>
<reference evidence="2 3" key="1">
    <citation type="submission" date="2017-07" db="EMBL/GenBank/DDBJ databases">
        <title>The new phylogeny of genus Mycobacterium.</title>
        <authorList>
            <person name="Tortoli E."/>
            <person name="Trovato A."/>
            <person name="Cirillo D.M."/>
        </authorList>
    </citation>
    <scope>NUCLEOTIDE SEQUENCE [LARGE SCALE GENOMIC DNA]</scope>
    <source>
        <strain evidence="2 3">ATCC 33027</strain>
    </source>
</reference>
<evidence type="ECO:0000259" key="1">
    <source>
        <dbReference type="Pfam" id="PF07883"/>
    </source>
</evidence>